<evidence type="ECO:0000313" key="1">
    <source>
        <dbReference type="EMBL" id="AUM12961.1"/>
    </source>
</evidence>
<gene>
    <name evidence="1" type="ORF">Kalk_11225</name>
</gene>
<dbReference type="KEGG" id="kak:Kalk_11225"/>
<sequence>MSSLIKRSAISFSLLGAKDRNWLLSKLDYEQRERLLDAQQRYKSLIERLGPVCFDDLHSVLNRLDQGEFEKKCAVSFFDVPYLTQIQVAESLSLESIYVLAHCESWRNKEIVLANISSKKQEEYRLFCKKVKFVPTPFHIESVLEYLSVRYTNE</sequence>
<name>A0A2K9LLA6_9GAMM</name>
<dbReference type="AlphaFoldDB" id="A0A2K9LLA6"/>
<organism evidence="1 2">
    <name type="scientific">Ketobacter alkanivorans</name>
    <dbReference type="NCBI Taxonomy" id="1917421"/>
    <lineage>
        <taxon>Bacteria</taxon>
        <taxon>Pseudomonadati</taxon>
        <taxon>Pseudomonadota</taxon>
        <taxon>Gammaproteobacteria</taxon>
        <taxon>Pseudomonadales</taxon>
        <taxon>Ketobacteraceae</taxon>
        <taxon>Ketobacter</taxon>
    </lineage>
</organism>
<dbReference type="RefSeq" id="WP_101894340.1">
    <property type="nucleotide sequence ID" value="NZ_CP022684.1"/>
</dbReference>
<keyword evidence="2" id="KW-1185">Reference proteome</keyword>
<dbReference type="EMBL" id="CP022684">
    <property type="protein sequence ID" value="AUM12961.1"/>
    <property type="molecule type" value="Genomic_DNA"/>
</dbReference>
<evidence type="ECO:0000313" key="2">
    <source>
        <dbReference type="Proteomes" id="UP000235116"/>
    </source>
</evidence>
<accession>A0A2K9LLA6</accession>
<reference evidence="2" key="1">
    <citation type="submission" date="2017-08" db="EMBL/GenBank/DDBJ databases">
        <title>Direct submision.</title>
        <authorList>
            <person name="Kim S.-J."/>
            <person name="Rhee S.-K."/>
        </authorList>
    </citation>
    <scope>NUCLEOTIDE SEQUENCE [LARGE SCALE GENOMIC DNA]</scope>
    <source>
        <strain evidence="2">GI5</strain>
    </source>
</reference>
<dbReference type="Proteomes" id="UP000235116">
    <property type="component" value="Chromosome"/>
</dbReference>
<proteinExistence type="predicted"/>
<protein>
    <submittedName>
        <fullName evidence="1">Uncharacterized protein</fullName>
    </submittedName>
</protein>